<dbReference type="CDD" id="cd16343">
    <property type="entry name" value="LMWPTP"/>
    <property type="match status" value="1"/>
</dbReference>
<comment type="caution">
    <text evidence="6">The sequence shown here is derived from an EMBL/GenBank/DDBJ whole genome shotgun (WGS) entry which is preliminary data.</text>
</comment>
<dbReference type="InterPro" id="IPR017867">
    <property type="entry name" value="Tyr_phospatase_low_mol_wt"/>
</dbReference>
<dbReference type="Proteomes" id="UP001595444">
    <property type="component" value="Unassembled WGS sequence"/>
</dbReference>
<comment type="similarity">
    <text evidence="1">Belongs to the low molecular weight phosphotyrosine protein phosphatase family.</text>
</comment>
<dbReference type="InterPro" id="IPR050438">
    <property type="entry name" value="LMW_PTPase"/>
</dbReference>
<dbReference type="Pfam" id="PF01451">
    <property type="entry name" value="LMWPc"/>
    <property type="match status" value="1"/>
</dbReference>
<gene>
    <name evidence="6" type="ORF">ACFOKA_00645</name>
</gene>
<evidence type="ECO:0000256" key="1">
    <source>
        <dbReference type="ARBA" id="ARBA00011063"/>
    </source>
</evidence>
<dbReference type="SMART" id="SM00226">
    <property type="entry name" value="LMWPc"/>
    <property type="match status" value="1"/>
</dbReference>
<dbReference type="InterPro" id="IPR023485">
    <property type="entry name" value="Ptyr_pPase"/>
</dbReference>
<accession>A0ABV7CZT4</accession>
<dbReference type="EMBL" id="JBHRSL010000001">
    <property type="protein sequence ID" value="MFC3050404.1"/>
    <property type="molecule type" value="Genomic_DNA"/>
</dbReference>
<evidence type="ECO:0000313" key="6">
    <source>
        <dbReference type="EMBL" id="MFC3050404.1"/>
    </source>
</evidence>
<evidence type="ECO:0000313" key="7">
    <source>
        <dbReference type="Proteomes" id="UP001595444"/>
    </source>
</evidence>
<keyword evidence="3 6" id="KW-0378">Hydrolase</keyword>
<dbReference type="InterPro" id="IPR036196">
    <property type="entry name" value="Ptyr_pPase_sf"/>
</dbReference>
<sequence length="156" mass="16883">MVAVLFVCMGNICRSPMAEGAFRAAATKAGIIDTLKIDSAGTIGYHAGSAPDSRAQATALKNGADISSQKARQVTQTDFETFDYILAMDNENHEDLMALCPAQYQHKIKMFLSYAPHLPITEMPDPYYGHTKNFETCYSAAVDAADGLLAALQKDL</sequence>
<dbReference type="EC" id="3.1.3.48" evidence="2"/>
<dbReference type="SUPFAM" id="SSF52788">
    <property type="entry name" value="Phosphotyrosine protein phosphatases I"/>
    <property type="match status" value="1"/>
</dbReference>
<evidence type="ECO:0000256" key="2">
    <source>
        <dbReference type="ARBA" id="ARBA00013064"/>
    </source>
</evidence>
<protein>
    <recommendedName>
        <fullName evidence="2">protein-tyrosine-phosphatase</fullName>
        <ecNumber evidence="2">3.1.3.48</ecNumber>
    </recommendedName>
</protein>
<evidence type="ECO:0000256" key="4">
    <source>
        <dbReference type="ARBA" id="ARBA00022912"/>
    </source>
</evidence>
<dbReference type="PANTHER" id="PTHR11717:SF7">
    <property type="entry name" value="LOW MOLECULAR WEIGHT PHOSPHOTYROSINE PROTEIN PHOSPHATASE"/>
    <property type="match status" value="1"/>
</dbReference>
<organism evidence="6 7">
    <name type="scientific">Kordiimonas pumila</name>
    <dbReference type="NCBI Taxonomy" id="2161677"/>
    <lineage>
        <taxon>Bacteria</taxon>
        <taxon>Pseudomonadati</taxon>
        <taxon>Pseudomonadota</taxon>
        <taxon>Alphaproteobacteria</taxon>
        <taxon>Kordiimonadales</taxon>
        <taxon>Kordiimonadaceae</taxon>
        <taxon>Kordiimonas</taxon>
    </lineage>
</organism>
<name>A0ABV7CZT4_9PROT</name>
<evidence type="ECO:0000256" key="3">
    <source>
        <dbReference type="ARBA" id="ARBA00022801"/>
    </source>
</evidence>
<dbReference type="PRINTS" id="PR00719">
    <property type="entry name" value="LMWPTPASE"/>
</dbReference>
<keyword evidence="4" id="KW-0904">Protein phosphatase</keyword>
<reference evidence="7" key="1">
    <citation type="journal article" date="2019" name="Int. J. Syst. Evol. Microbiol.">
        <title>The Global Catalogue of Microorganisms (GCM) 10K type strain sequencing project: providing services to taxonomists for standard genome sequencing and annotation.</title>
        <authorList>
            <consortium name="The Broad Institute Genomics Platform"/>
            <consortium name="The Broad Institute Genome Sequencing Center for Infectious Disease"/>
            <person name="Wu L."/>
            <person name="Ma J."/>
        </authorList>
    </citation>
    <scope>NUCLEOTIDE SEQUENCE [LARGE SCALE GENOMIC DNA]</scope>
    <source>
        <strain evidence="7">KCTC 62164</strain>
    </source>
</reference>
<dbReference type="Gene3D" id="3.40.50.2300">
    <property type="match status" value="1"/>
</dbReference>
<keyword evidence="7" id="KW-1185">Reference proteome</keyword>
<proteinExistence type="inferred from homology"/>
<feature type="domain" description="Phosphotyrosine protein phosphatase I" evidence="5">
    <location>
        <begin position="2"/>
        <end position="151"/>
    </location>
</feature>
<dbReference type="PANTHER" id="PTHR11717">
    <property type="entry name" value="LOW MOLECULAR WEIGHT PROTEIN TYROSINE PHOSPHATASE"/>
    <property type="match status" value="1"/>
</dbReference>
<evidence type="ECO:0000259" key="5">
    <source>
        <dbReference type="SMART" id="SM00226"/>
    </source>
</evidence>
<dbReference type="GO" id="GO:0004725">
    <property type="term" value="F:protein tyrosine phosphatase activity"/>
    <property type="evidence" value="ECO:0007669"/>
    <property type="project" value="UniProtKB-EC"/>
</dbReference>
<dbReference type="RefSeq" id="WP_194214797.1">
    <property type="nucleotide sequence ID" value="NZ_CP061205.1"/>
</dbReference>